<dbReference type="InterPro" id="IPR020053">
    <property type="entry name" value="Ribosome-bd_factorA_CS"/>
</dbReference>
<dbReference type="InterPro" id="IPR015946">
    <property type="entry name" value="KH_dom-like_a/b"/>
</dbReference>
<dbReference type="GO" id="GO:0005829">
    <property type="term" value="C:cytosol"/>
    <property type="evidence" value="ECO:0007669"/>
    <property type="project" value="TreeGrafter"/>
</dbReference>
<keyword evidence="1 2" id="KW-0690">Ribosome biogenesis</keyword>
<dbReference type="PANTHER" id="PTHR33515">
    <property type="entry name" value="RIBOSOME-BINDING FACTOR A, CHLOROPLASTIC-RELATED"/>
    <property type="match status" value="1"/>
</dbReference>
<evidence type="ECO:0000313" key="3">
    <source>
        <dbReference type="EMBL" id="PID55965.1"/>
    </source>
</evidence>
<dbReference type="Gene3D" id="3.30.300.20">
    <property type="match status" value="1"/>
</dbReference>
<dbReference type="Pfam" id="PF02033">
    <property type="entry name" value="RBFA"/>
    <property type="match status" value="1"/>
</dbReference>
<evidence type="ECO:0000256" key="1">
    <source>
        <dbReference type="ARBA" id="ARBA00022517"/>
    </source>
</evidence>
<dbReference type="GO" id="GO:0030490">
    <property type="term" value="P:maturation of SSU-rRNA"/>
    <property type="evidence" value="ECO:0007669"/>
    <property type="project" value="UniProtKB-UniRule"/>
</dbReference>
<dbReference type="HAMAP" id="MF_00003">
    <property type="entry name" value="RbfA"/>
    <property type="match status" value="1"/>
</dbReference>
<dbReference type="EMBL" id="PDPS01000040">
    <property type="protein sequence ID" value="PID55965.1"/>
    <property type="molecule type" value="Genomic_DNA"/>
</dbReference>
<organism evidence="3 4">
    <name type="scientific">candidate division KSB3 bacterium</name>
    <dbReference type="NCBI Taxonomy" id="2044937"/>
    <lineage>
        <taxon>Bacteria</taxon>
        <taxon>candidate division KSB3</taxon>
    </lineage>
</organism>
<protein>
    <recommendedName>
        <fullName evidence="2">Ribosome-binding factor A</fullName>
    </recommendedName>
</protein>
<comment type="similarity">
    <text evidence="2">Belongs to the RbfA family.</text>
</comment>
<dbReference type="PANTHER" id="PTHR33515:SF1">
    <property type="entry name" value="RIBOSOME-BINDING FACTOR A, CHLOROPLASTIC-RELATED"/>
    <property type="match status" value="1"/>
</dbReference>
<sequence>MKSYKRADRVKQLLHQEISRLLQTEMKDPRVQFVTVTNLSLSVDLQEAKVYVSCLDSGRSREDMLAGLQRASGYLRGELGRRLKLKYIPRLEFVFDDSLDKQERILNLLDQIHEEDGCEDTSDPV</sequence>
<dbReference type="InterPro" id="IPR023799">
    <property type="entry name" value="RbfA_dom_sf"/>
</dbReference>
<dbReference type="SUPFAM" id="SSF89919">
    <property type="entry name" value="Ribosome-binding factor A, RbfA"/>
    <property type="match status" value="1"/>
</dbReference>
<dbReference type="Proteomes" id="UP000229740">
    <property type="component" value="Unassembled WGS sequence"/>
</dbReference>
<gene>
    <name evidence="2" type="primary">rbfA</name>
    <name evidence="3" type="ORF">CSB45_13505</name>
</gene>
<proteinExistence type="inferred from homology"/>
<dbReference type="NCBIfam" id="TIGR00082">
    <property type="entry name" value="rbfA"/>
    <property type="match status" value="1"/>
</dbReference>
<comment type="function">
    <text evidence="2">One of several proteins that assist in the late maturation steps of the functional core of the 30S ribosomal subunit. Associates with free 30S ribosomal subunits (but not with 30S subunits that are part of 70S ribosomes or polysomes). Required for efficient processing of 16S rRNA. May interact with the 5'-terminal helix region of 16S rRNA.</text>
</comment>
<dbReference type="GO" id="GO:0043024">
    <property type="term" value="F:ribosomal small subunit binding"/>
    <property type="evidence" value="ECO:0007669"/>
    <property type="project" value="TreeGrafter"/>
</dbReference>
<evidence type="ECO:0000313" key="4">
    <source>
        <dbReference type="Proteomes" id="UP000229740"/>
    </source>
</evidence>
<comment type="subunit">
    <text evidence="2">Monomer. Binds 30S ribosomal subunits, but not 50S ribosomal subunits or 70S ribosomes.</text>
</comment>
<reference evidence="3 4" key="1">
    <citation type="submission" date="2017-10" db="EMBL/GenBank/DDBJ databases">
        <title>Novel microbial diversity and functional potential in the marine mammal oral microbiome.</title>
        <authorList>
            <person name="Dudek N.K."/>
            <person name="Sun C.L."/>
            <person name="Burstein D."/>
            <person name="Kantor R.S."/>
            <person name="Aliaga Goltsman D.S."/>
            <person name="Bik E.M."/>
            <person name="Thomas B.C."/>
            <person name="Banfield J.F."/>
            <person name="Relman D.A."/>
        </authorList>
    </citation>
    <scope>NUCLEOTIDE SEQUENCE [LARGE SCALE GENOMIC DNA]</scope>
    <source>
        <strain evidence="3">DOLZORAL124_49_17</strain>
    </source>
</reference>
<comment type="caution">
    <text evidence="3">The sequence shown here is derived from an EMBL/GenBank/DDBJ whole genome shotgun (WGS) entry which is preliminary data.</text>
</comment>
<dbReference type="AlphaFoldDB" id="A0A2G6E1K8"/>
<keyword evidence="2" id="KW-0963">Cytoplasm</keyword>
<accession>A0A2G6E1K8</accession>
<comment type="subcellular location">
    <subcellularLocation>
        <location evidence="2">Cytoplasm</location>
    </subcellularLocation>
</comment>
<evidence type="ECO:0000256" key="2">
    <source>
        <dbReference type="HAMAP-Rule" id="MF_00003"/>
    </source>
</evidence>
<name>A0A2G6E1K8_9BACT</name>
<dbReference type="PROSITE" id="PS01319">
    <property type="entry name" value="RBFA"/>
    <property type="match status" value="1"/>
</dbReference>
<dbReference type="InterPro" id="IPR000238">
    <property type="entry name" value="RbfA"/>
</dbReference>